<keyword evidence="4 5" id="KW-0472">Membrane</keyword>
<dbReference type="PROSITE" id="PS00216">
    <property type="entry name" value="SUGAR_TRANSPORT_1"/>
    <property type="match status" value="1"/>
</dbReference>
<evidence type="ECO:0000256" key="2">
    <source>
        <dbReference type="ARBA" id="ARBA00022692"/>
    </source>
</evidence>
<keyword evidence="2 5" id="KW-0812">Transmembrane</keyword>
<dbReference type="STRING" id="1257118.L8GR49"/>
<dbReference type="CDD" id="cd17364">
    <property type="entry name" value="MFS_PhT"/>
    <property type="match status" value="1"/>
</dbReference>
<sequence>MSQLEWIVEAILRRFEPSTTTITGIGFLVDAYVLFSINLVNNVLEKVYPDQADEFTISAITSSVVVGTLIGQLLFGMVADQLGRKLMFVTTMALVIVGTLGRVWRLILGVGLGGEYPLTAIITSEFFENDANRGARIAGVFSLQGWGKLVAPMILYLLLIVAGNNLDLVWRLALGLGAIPAFITFWPRLGMHETKAFMEEQRKNEPINWRSIFQVYWRKLLGTCSTWFLLDSVLYANGLFTGTLLETAGLSGNDGEMSQLMNDAKITMIVAFIGLPGHWLSIYLIDRWGRRTLQMWGFALMTVLYMVLGGFFDWVTMFSPAFIFLYGLTYFIANAGPNTTTYVLPAEVFPTKIRSTCHGLSAACGKAGAAIGTIVMGPMLEQWGVGVTLMVCGGVCAAGYLMTVLFVDETVGKTLEELSEEDDELTLLFPDPELADRLRREERRLKLVFSRGNPDAADLDSAPLTRLGLTMDSAKLR</sequence>
<evidence type="ECO:0000313" key="7">
    <source>
        <dbReference type="EMBL" id="ELR15480.1"/>
    </source>
</evidence>
<feature type="transmembrane region" description="Helical" evidence="5">
    <location>
        <begin position="139"/>
        <end position="162"/>
    </location>
</feature>
<dbReference type="InterPro" id="IPR036259">
    <property type="entry name" value="MFS_trans_sf"/>
</dbReference>
<dbReference type="GO" id="GO:0016020">
    <property type="term" value="C:membrane"/>
    <property type="evidence" value="ECO:0007669"/>
    <property type="project" value="UniProtKB-SubCell"/>
</dbReference>
<proteinExistence type="predicted"/>
<evidence type="ECO:0000256" key="4">
    <source>
        <dbReference type="ARBA" id="ARBA00023136"/>
    </source>
</evidence>
<feature type="transmembrane region" description="Helical" evidence="5">
    <location>
        <begin position="323"/>
        <end position="344"/>
    </location>
</feature>
<dbReference type="InterPro" id="IPR005829">
    <property type="entry name" value="Sugar_transporter_CS"/>
</dbReference>
<protein>
    <submittedName>
        <fullName evidence="7">Transporter, major facilitator superfamily superfamily protein</fullName>
    </submittedName>
</protein>
<keyword evidence="3 5" id="KW-1133">Transmembrane helix</keyword>
<feature type="transmembrane region" description="Helical" evidence="5">
    <location>
        <begin position="168"/>
        <end position="186"/>
    </location>
</feature>
<comment type="subcellular location">
    <subcellularLocation>
        <location evidence="1">Membrane</location>
        <topology evidence="1">Multi-pass membrane protein</topology>
    </subcellularLocation>
</comment>
<feature type="transmembrane region" description="Helical" evidence="5">
    <location>
        <begin position="356"/>
        <end position="377"/>
    </location>
</feature>
<reference evidence="7 8" key="1">
    <citation type="journal article" date="2013" name="Genome Biol.">
        <title>Genome of Acanthamoeba castellanii highlights extensive lateral gene transfer and early evolution of tyrosine kinase signaling.</title>
        <authorList>
            <person name="Clarke M."/>
            <person name="Lohan A.J."/>
            <person name="Liu B."/>
            <person name="Lagkouvardos I."/>
            <person name="Roy S."/>
            <person name="Zafar N."/>
            <person name="Bertelli C."/>
            <person name="Schilde C."/>
            <person name="Kianianmomeni A."/>
            <person name="Burglin T.R."/>
            <person name="Frech C."/>
            <person name="Turcotte B."/>
            <person name="Kopec K.O."/>
            <person name="Synnott J.M."/>
            <person name="Choo C."/>
            <person name="Paponov I."/>
            <person name="Finkler A."/>
            <person name="Soon Heng Tan C."/>
            <person name="Hutchins A.P."/>
            <person name="Weinmeier T."/>
            <person name="Rattei T."/>
            <person name="Chu J.S."/>
            <person name="Gimenez G."/>
            <person name="Irimia M."/>
            <person name="Rigden D.J."/>
            <person name="Fitzpatrick D.A."/>
            <person name="Lorenzo-Morales J."/>
            <person name="Bateman A."/>
            <person name="Chiu C.H."/>
            <person name="Tang P."/>
            <person name="Hegemann P."/>
            <person name="Fromm H."/>
            <person name="Raoult D."/>
            <person name="Greub G."/>
            <person name="Miranda-Saavedra D."/>
            <person name="Chen N."/>
            <person name="Nash P."/>
            <person name="Ginger M.L."/>
            <person name="Horn M."/>
            <person name="Schaap P."/>
            <person name="Caler L."/>
            <person name="Loftus B."/>
        </authorList>
    </citation>
    <scope>NUCLEOTIDE SEQUENCE [LARGE SCALE GENOMIC DNA]</scope>
    <source>
        <strain evidence="7 8">Neff</strain>
    </source>
</reference>
<feature type="transmembrane region" description="Helical" evidence="5">
    <location>
        <begin position="265"/>
        <end position="285"/>
    </location>
</feature>
<dbReference type="OrthoDB" id="433512at2759"/>
<dbReference type="VEuPathDB" id="AmoebaDB:ACA1_341100"/>
<feature type="transmembrane region" description="Helical" evidence="5">
    <location>
        <begin position="383"/>
        <end position="407"/>
    </location>
</feature>
<feature type="domain" description="Major facilitator superfamily (MFS) profile" evidence="6">
    <location>
        <begin position="19"/>
        <end position="411"/>
    </location>
</feature>
<dbReference type="InterPro" id="IPR005828">
    <property type="entry name" value="MFS_sugar_transport-like"/>
</dbReference>
<dbReference type="OMA" id="QIGFAGK"/>
<dbReference type="InterPro" id="IPR020846">
    <property type="entry name" value="MFS_dom"/>
</dbReference>
<evidence type="ECO:0000256" key="3">
    <source>
        <dbReference type="ARBA" id="ARBA00022989"/>
    </source>
</evidence>
<dbReference type="Proteomes" id="UP000011083">
    <property type="component" value="Unassembled WGS sequence"/>
</dbReference>
<keyword evidence="8" id="KW-1185">Reference proteome</keyword>
<dbReference type="SUPFAM" id="SSF103473">
    <property type="entry name" value="MFS general substrate transporter"/>
    <property type="match status" value="1"/>
</dbReference>
<feature type="transmembrane region" description="Helical" evidence="5">
    <location>
        <begin position="82"/>
        <end position="100"/>
    </location>
</feature>
<evidence type="ECO:0000313" key="8">
    <source>
        <dbReference type="Proteomes" id="UP000011083"/>
    </source>
</evidence>
<dbReference type="GO" id="GO:0022857">
    <property type="term" value="F:transmembrane transporter activity"/>
    <property type="evidence" value="ECO:0007669"/>
    <property type="project" value="InterPro"/>
</dbReference>
<evidence type="ECO:0000259" key="6">
    <source>
        <dbReference type="PROSITE" id="PS50850"/>
    </source>
</evidence>
<dbReference type="EMBL" id="KB008030">
    <property type="protein sequence ID" value="ELR15480.1"/>
    <property type="molecule type" value="Genomic_DNA"/>
</dbReference>
<dbReference type="RefSeq" id="XP_004337493.1">
    <property type="nucleotide sequence ID" value="XM_004337445.1"/>
</dbReference>
<dbReference type="Pfam" id="PF00083">
    <property type="entry name" value="Sugar_tr"/>
    <property type="match status" value="1"/>
</dbReference>
<evidence type="ECO:0000256" key="5">
    <source>
        <dbReference type="SAM" id="Phobius"/>
    </source>
</evidence>
<feature type="transmembrane region" description="Helical" evidence="5">
    <location>
        <begin position="55"/>
        <end position="75"/>
    </location>
</feature>
<dbReference type="AlphaFoldDB" id="L8GR49"/>
<organism evidence="7 8">
    <name type="scientific">Acanthamoeba castellanii (strain ATCC 30010 / Neff)</name>
    <dbReference type="NCBI Taxonomy" id="1257118"/>
    <lineage>
        <taxon>Eukaryota</taxon>
        <taxon>Amoebozoa</taxon>
        <taxon>Discosea</taxon>
        <taxon>Longamoebia</taxon>
        <taxon>Centramoebida</taxon>
        <taxon>Acanthamoebidae</taxon>
        <taxon>Acanthamoeba</taxon>
    </lineage>
</organism>
<feature type="transmembrane region" description="Helical" evidence="5">
    <location>
        <begin position="297"/>
        <end position="317"/>
    </location>
</feature>
<name>L8GR49_ACACF</name>
<dbReference type="PROSITE" id="PS50850">
    <property type="entry name" value="MFS"/>
    <property type="match status" value="1"/>
</dbReference>
<dbReference type="KEGG" id="acan:ACA1_341100"/>
<evidence type="ECO:0000256" key="1">
    <source>
        <dbReference type="ARBA" id="ARBA00004141"/>
    </source>
</evidence>
<feature type="transmembrane region" description="Helical" evidence="5">
    <location>
        <begin position="21"/>
        <end position="40"/>
    </location>
</feature>
<gene>
    <name evidence="7" type="ORF">ACA1_341100</name>
</gene>
<dbReference type="PANTHER" id="PTHR24064">
    <property type="entry name" value="SOLUTE CARRIER FAMILY 22 MEMBER"/>
    <property type="match status" value="1"/>
</dbReference>
<dbReference type="Gene3D" id="1.20.1250.20">
    <property type="entry name" value="MFS general substrate transporter like domains"/>
    <property type="match status" value="1"/>
</dbReference>
<accession>L8GR49</accession>
<dbReference type="GeneID" id="14916122"/>